<keyword evidence="1" id="KW-0812">Transmembrane</keyword>
<proteinExistence type="predicted"/>
<name>A0ABU0BTI3_9HYPH</name>
<dbReference type="EMBL" id="JAUSVF010000001">
    <property type="protein sequence ID" value="MDQ0321559.1"/>
    <property type="molecule type" value="Genomic_DNA"/>
</dbReference>
<feature type="transmembrane region" description="Helical" evidence="1">
    <location>
        <begin position="61"/>
        <end position="85"/>
    </location>
</feature>
<reference evidence="2 3" key="1">
    <citation type="submission" date="2023-07" db="EMBL/GenBank/DDBJ databases">
        <title>Genomic Encyclopedia of Type Strains, Phase IV (KMG-IV): sequencing the most valuable type-strain genomes for metagenomic binning, comparative biology and taxonomic classification.</title>
        <authorList>
            <person name="Goeker M."/>
        </authorList>
    </citation>
    <scope>NUCLEOTIDE SEQUENCE [LARGE SCALE GENOMIC DNA]</scope>
    <source>
        <strain evidence="2 3">DSM 1112</strain>
    </source>
</reference>
<keyword evidence="1" id="KW-1133">Transmembrane helix</keyword>
<dbReference type="Proteomes" id="UP001230207">
    <property type="component" value="Unassembled WGS sequence"/>
</dbReference>
<keyword evidence="3" id="KW-1185">Reference proteome</keyword>
<feature type="transmembrane region" description="Helical" evidence="1">
    <location>
        <begin position="12"/>
        <end position="41"/>
    </location>
</feature>
<gene>
    <name evidence="2" type="ORF">QO002_003697</name>
</gene>
<sequence length="153" mass="16209">MLDNGRRLFGITLIHIVLIVLVTIGAVTLVETALVALVAFLHLRLRGSNDAVVVFRVLEIVFSYHSVAGALCITGQVSIFFGDMLRGSTDLYIRTGAVIGARQRVLAFAVMVVIATTAAAAIVAAAVIVVTPTAALVLLSWPHRIVHPNSLGK</sequence>
<accession>A0ABU0BTI3</accession>
<keyword evidence="1" id="KW-0472">Membrane</keyword>
<evidence type="ECO:0000313" key="2">
    <source>
        <dbReference type="EMBL" id="MDQ0321559.1"/>
    </source>
</evidence>
<organism evidence="2 3">
    <name type="scientific">Pararhizobium capsulatum DSM 1112</name>
    <dbReference type="NCBI Taxonomy" id="1121113"/>
    <lineage>
        <taxon>Bacteria</taxon>
        <taxon>Pseudomonadati</taxon>
        <taxon>Pseudomonadota</taxon>
        <taxon>Alphaproteobacteria</taxon>
        <taxon>Hyphomicrobiales</taxon>
        <taxon>Rhizobiaceae</taxon>
        <taxon>Rhizobium/Agrobacterium group</taxon>
        <taxon>Pararhizobium</taxon>
    </lineage>
</organism>
<feature type="transmembrane region" description="Helical" evidence="1">
    <location>
        <begin position="106"/>
        <end position="139"/>
    </location>
</feature>
<evidence type="ECO:0000256" key="1">
    <source>
        <dbReference type="SAM" id="Phobius"/>
    </source>
</evidence>
<protein>
    <submittedName>
        <fullName evidence="2">Uncharacterized protein</fullName>
    </submittedName>
</protein>
<evidence type="ECO:0000313" key="3">
    <source>
        <dbReference type="Proteomes" id="UP001230207"/>
    </source>
</evidence>
<comment type="caution">
    <text evidence="2">The sequence shown here is derived from an EMBL/GenBank/DDBJ whole genome shotgun (WGS) entry which is preliminary data.</text>
</comment>